<organism evidence="2 3">
    <name type="scientific">Corynebacterium parakroppenstedtii</name>
    <dbReference type="NCBI Taxonomy" id="2828363"/>
    <lineage>
        <taxon>Bacteria</taxon>
        <taxon>Bacillati</taxon>
        <taxon>Actinomycetota</taxon>
        <taxon>Actinomycetes</taxon>
        <taxon>Mycobacteriales</taxon>
        <taxon>Corynebacteriaceae</taxon>
        <taxon>Corynebacterium</taxon>
    </lineage>
</organism>
<evidence type="ECO:0000256" key="1">
    <source>
        <dbReference type="SAM" id="MobiDB-lite"/>
    </source>
</evidence>
<keyword evidence="3" id="KW-1185">Reference proteome</keyword>
<name>A0ABS9HLK7_9CORY</name>
<evidence type="ECO:0000313" key="3">
    <source>
        <dbReference type="Proteomes" id="UP001200604"/>
    </source>
</evidence>
<dbReference type="GeneID" id="92727521"/>
<evidence type="ECO:0008006" key="4">
    <source>
        <dbReference type="Google" id="ProtNLM"/>
    </source>
</evidence>
<proteinExistence type="predicted"/>
<gene>
    <name evidence="2" type="ORF">L3H44_09790</name>
</gene>
<protein>
    <recommendedName>
        <fullName evidence="4">Secreted protein</fullName>
    </recommendedName>
</protein>
<sequence length="201" mass="22999">MTFPREGYSPQGWERKDDGQEESKFDKNKRKERQAGAVTVTHVESISQKYDRLQERIFKSKYNISGRSSLIVVLVATLLFTSSQMLANSYENNSLNKKTPGKVDMTTWSKVAESDSFSAYMKKGELDNKSTARKLSVNIMDSMKHEKKASRSIDMDVSVGERNYKGWCDSKYDEGLDWECLLMDGNIVEDYTIDLKEKGGR</sequence>
<reference evidence="2 3" key="1">
    <citation type="submission" date="2022-01" db="EMBL/GenBank/DDBJ databases">
        <title>Identification and Characterization of Corynebacterium sp.</title>
        <authorList>
            <person name="Luo Q."/>
            <person name="Qu P."/>
            <person name="Chen Q."/>
        </authorList>
    </citation>
    <scope>NUCLEOTIDE SEQUENCE [LARGE SCALE GENOMIC DNA]</scope>
    <source>
        <strain evidence="2 3">MC-12</strain>
    </source>
</reference>
<evidence type="ECO:0000313" key="2">
    <source>
        <dbReference type="EMBL" id="MCF6774692.1"/>
    </source>
</evidence>
<feature type="region of interest" description="Disordered" evidence="1">
    <location>
        <begin position="1"/>
        <end position="33"/>
    </location>
</feature>
<comment type="caution">
    <text evidence="2">The sequence shown here is derived from an EMBL/GenBank/DDBJ whole genome shotgun (WGS) entry which is preliminary data.</text>
</comment>
<accession>A0ABS9HLK7</accession>
<dbReference type="Proteomes" id="UP001200604">
    <property type="component" value="Unassembled WGS sequence"/>
</dbReference>
<dbReference type="EMBL" id="JAKJKU010000004">
    <property type="protein sequence ID" value="MCF6774692.1"/>
    <property type="molecule type" value="Genomic_DNA"/>
</dbReference>
<feature type="compositionally biased region" description="Basic and acidic residues" evidence="1">
    <location>
        <begin position="13"/>
        <end position="26"/>
    </location>
</feature>
<dbReference type="RefSeq" id="WP_046205282.1">
    <property type="nucleotide sequence ID" value="NZ_JAGSOA010000003.1"/>
</dbReference>